<dbReference type="GO" id="GO:0008270">
    <property type="term" value="F:zinc ion binding"/>
    <property type="evidence" value="ECO:0007669"/>
    <property type="project" value="UniProtKB-KW"/>
</dbReference>
<evidence type="ECO:0000256" key="7">
    <source>
        <dbReference type="SAM" id="MobiDB-lite"/>
    </source>
</evidence>
<name>A0AAR5QDN6_DENPD</name>
<feature type="compositionally biased region" description="Basic and acidic residues" evidence="7">
    <location>
        <begin position="17"/>
        <end position="26"/>
    </location>
</feature>
<keyword evidence="4" id="KW-0862">Zinc</keyword>
<dbReference type="Proteomes" id="UP000019118">
    <property type="component" value="Unassembled WGS sequence"/>
</dbReference>
<protein>
    <recommendedName>
        <fullName evidence="8">C2HC/C3H-type domain-containing protein</fullName>
    </recommendedName>
</protein>
<keyword evidence="2" id="KW-0479">Metal-binding</keyword>
<dbReference type="EnsemblMetazoa" id="XM_019915718.1">
    <property type="protein sequence ID" value="XP_019771277.1"/>
    <property type="gene ID" value="LOC109545178"/>
</dbReference>
<feature type="compositionally biased region" description="Low complexity" evidence="7">
    <location>
        <begin position="7"/>
        <end position="16"/>
    </location>
</feature>
<evidence type="ECO:0000256" key="6">
    <source>
        <dbReference type="PROSITE-ProRule" id="PRU01371"/>
    </source>
</evidence>
<dbReference type="KEGG" id="dpa:109545178"/>
<dbReference type="AlphaFoldDB" id="A0AAR5QDN6"/>
<dbReference type="Gene3D" id="3.30.160.60">
    <property type="entry name" value="Classic Zinc Finger"/>
    <property type="match status" value="2"/>
</dbReference>
<sequence length="479" mass="53260">MASKLLQMQARFQQKQMQEKEEKLSKLYESQQQRAFEKVGRGSAGSNASTTSVGSTGGGKVRQMFEERRKAGVDKSYPLEPLKTKTVAKKPIADNHRNITSTTRSTAVRTAIKKTVTQINNSKPIVSQKETFQRVYNNNYQNGNYEENTRVVESFDEVDGHDALVDMMNNHNIHDNLEDEDLPKIGFNDNYPEKPLYMRGKLANVGGKLPSQREEKQSKPAVMGLSQRNGVVKHESKVATKKPIAKTVTSPRSNSVSSTSSQSSRNSPVRSENNNMPLKQQMSSAPQRAPSNGRPSSKQTAKTPVVRDDLSECRYCGRRFATDRLGVHEDICGKTGKKKRKAYDATKHRVVGTELEGYVLKPGKKAASSKKIKAMERQVVEPKVSAKQSASKAGSWRRTHEEFIATIRAAKLAQAYVAKGGKLSDLPPPPPSTNPDYVECPHCGRRFNESAAARHIPKCATYDFNKPKNSVQKSRPGKR</sequence>
<feature type="compositionally biased region" description="Polar residues" evidence="7">
    <location>
        <begin position="272"/>
        <end position="302"/>
    </location>
</feature>
<evidence type="ECO:0000259" key="8">
    <source>
        <dbReference type="PROSITE" id="PS52027"/>
    </source>
</evidence>
<proteinExistence type="inferred from homology"/>
<evidence type="ECO:0000256" key="4">
    <source>
        <dbReference type="ARBA" id="ARBA00022833"/>
    </source>
</evidence>
<organism evidence="9 10">
    <name type="scientific">Dendroctonus ponderosae</name>
    <name type="common">Mountain pine beetle</name>
    <dbReference type="NCBI Taxonomy" id="77166"/>
    <lineage>
        <taxon>Eukaryota</taxon>
        <taxon>Metazoa</taxon>
        <taxon>Ecdysozoa</taxon>
        <taxon>Arthropoda</taxon>
        <taxon>Hexapoda</taxon>
        <taxon>Insecta</taxon>
        <taxon>Pterygota</taxon>
        <taxon>Neoptera</taxon>
        <taxon>Endopterygota</taxon>
        <taxon>Coleoptera</taxon>
        <taxon>Polyphaga</taxon>
        <taxon>Cucujiformia</taxon>
        <taxon>Curculionidae</taxon>
        <taxon>Scolytinae</taxon>
        <taxon>Dendroctonus</taxon>
    </lineage>
</organism>
<keyword evidence="5" id="KW-0175">Coiled coil</keyword>
<evidence type="ECO:0000313" key="9">
    <source>
        <dbReference type="EnsemblMetazoa" id="XP_019771277.1"/>
    </source>
</evidence>
<evidence type="ECO:0000256" key="1">
    <source>
        <dbReference type="ARBA" id="ARBA00010843"/>
    </source>
</evidence>
<dbReference type="PANTHER" id="PTHR14649:SF1">
    <property type="entry name" value="ZINC FINGER C2HC DOMAIN-CONTAINING PROTEIN 1C"/>
    <property type="match status" value="1"/>
</dbReference>
<dbReference type="Pfam" id="PF13913">
    <property type="entry name" value="zf-C2HC_2"/>
    <property type="match status" value="2"/>
</dbReference>
<accession>A0AAR5QDN6</accession>
<dbReference type="InterPro" id="IPR049899">
    <property type="entry name" value="Znf_C2HC_C3H"/>
</dbReference>
<dbReference type="InterPro" id="IPR026104">
    <property type="entry name" value="ZNF_C2HC_dom_1C"/>
</dbReference>
<comment type="similarity">
    <text evidence="1">Belongs to the ZC2HC1 family.</text>
</comment>
<evidence type="ECO:0000313" key="10">
    <source>
        <dbReference type="Proteomes" id="UP000019118"/>
    </source>
</evidence>
<dbReference type="PROSITE" id="PS52027">
    <property type="entry name" value="ZF_C2HC_C3H"/>
    <property type="match status" value="2"/>
</dbReference>
<feature type="region of interest" description="Disordered" evidence="7">
    <location>
        <begin position="207"/>
        <end position="306"/>
    </location>
</feature>
<feature type="domain" description="C2HC/C3H-type" evidence="8">
    <location>
        <begin position="436"/>
        <end position="465"/>
    </location>
</feature>
<keyword evidence="3 6" id="KW-0863">Zinc-finger</keyword>
<reference evidence="10" key="1">
    <citation type="journal article" date="2013" name="Genome Biol.">
        <title>Draft genome of the mountain pine beetle, Dendroctonus ponderosae Hopkins, a major forest pest.</title>
        <authorList>
            <person name="Keeling C.I."/>
            <person name="Yuen M.M."/>
            <person name="Liao N.Y."/>
            <person name="Docking T.R."/>
            <person name="Chan S.K."/>
            <person name="Taylor G.A."/>
            <person name="Palmquist D.L."/>
            <person name="Jackman S.D."/>
            <person name="Nguyen A."/>
            <person name="Li M."/>
            <person name="Henderson H."/>
            <person name="Janes J.K."/>
            <person name="Zhao Y."/>
            <person name="Pandoh P."/>
            <person name="Moore R."/>
            <person name="Sperling F.A."/>
            <person name="Huber D.P."/>
            <person name="Birol I."/>
            <person name="Jones S.J."/>
            <person name="Bohlmann J."/>
        </authorList>
    </citation>
    <scope>NUCLEOTIDE SEQUENCE</scope>
</reference>
<feature type="compositionally biased region" description="Low complexity" evidence="7">
    <location>
        <begin position="247"/>
        <end position="271"/>
    </location>
</feature>
<feature type="compositionally biased region" description="Low complexity" evidence="7">
    <location>
        <begin position="44"/>
        <end position="54"/>
    </location>
</feature>
<feature type="domain" description="C2HC/C3H-type" evidence="8">
    <location>
        <begin position="309"/>
        <end position="338"/>
    </location>
</feature>
<keyword evidence="10" id="KW-1185">Reference proteome</keyword>
<evidence type="ECO:0000256" key="3">
    <source>
        <dbReference type="ARBA" id="ARBA00022771"/>
    </source>
</evidence>
<reference evidence="9" key="2">
    <citation type="submission" date="2024-08" db="UniProtKB">
        <authorList>
            <consortium name="EnsemblMetazoa"/>
        </authorList>
    </citation>
    <scope>IDENTIFICATION</scope>
</reference>
<dbReference type="GeneID" id="109545178"/>
<evidence type="ECO:0000256" key="5">
    <source>
        <dbReference type="ARBA" id="ARBA00023054"/>
    </source>
</evidence>
<dbReference type="PANTHER" id="PTHR14649">
    <property type="entry name" value="ZINC FINGER C2HC DOMAIN-CONTAINING PROTEIN 1C"/>
    <property type="match status" value="1"/>
</dbReference>
<evidence type="ECO:0000256" key="2">
    <source>
        <dbReference type="ARBA" id="ARBA00022723"/>
    </source>
</evidence>
<feature type="region of interest" description="Disordered" evidence="7">
    <location>
        <begin position="1"/>
        <end position="61"/>
    </location>
</feature>